<dbReference type="Proteomes" id="UP000248079">
    <property type="component" value="Unassembled WGS sequence"/>
</dbReference>
<accession>A0A2V4AGK5</accession>
<gene>
    <name evidence="1" type="ORF">DF185_01320</name>
</gene>
<protein>
    <submittedName>
        <fullName evidence="1">Uncharacterized protein</fullName>
    </submittedName>
</protein>
<proteinExistence type="predicted"/>
<sequence>MRNSERIPEILSSLERIWKDNPDFRLGQLLMVAIRPKNPCPEVFYKEDDEILKGLIEFEKKMKSHKK</sequence>
<keyword evidence="2" id="KW-1185">Reference proteome</keyword>
<reference evidence="1 2" key="1">
    <citation type="submission" date="2018-05" db="EMBL/GenBank/DDBJ databases">
        <title>Marinifilum breve JC075T sp. nov., a marine bacterium isolated from Yongle Blue Hole in the South China Sea.</title>
        <authorList>
            <person name="Fu T."/>
        </authorList>
    </citation>
    <scope>NUCLEOTIDE SEQUENCE [LARGE SCALE GENOMIC DNA]</scope>
    <source>
        <strain evidence="1 2">JC075</strain>
    </source>
</reference>
<dbReference type="EMBL" id="QFLI01000001">
    <property type="protein sequence ID" value="PXY03254.1"/>
    <property type="molecule type" value="Genomic_DNA"/>
</dbReference>
<name>A0A2V4AGK5_9BACT</name>
<evidence type="ECO:0000313" key="2">
    <source>
        <dbReference type="Proteomes" id="UP000248079"/>
    </source>
</evidence>
<evidence type="ECO:0000313" key="1">
    <source>
        <dbReference type="EMBL" id="PXY03254.1"/>
    </source>
</evidence>
<dbReference type="OrthoDB" id="1264852at2"/>
<dbReference type="AlphaFoldDB" id="A0A2V4AGK5"/>
<dbReference type="RefSeq" id="WP_110359411.1">
    <property type="nucleotide sequence ID" value="NZ_QFLI01000001.1"/>
</dbReference>
<organism evidence="1 2">
    <name type="scientific">Marinifilum breve</name>
    <dbReference type="NCBI Taxonomy" id="2184082"/>
    <lineage>
        <taxon>Bacteria</taxon>
        <taxon>Pseudomonadati</taxon>
        <taxon>Bacteroidota</taxon>
        <taxon>Bacteroidia</taxon>
        <taxon>Marinilabiliales</taxon>
        <taxon>Marinifilaceae</taxon>
    </lineage>
</organism>
<comment type="caution">
    <text evidence="1">The sequence shown here is derived from an EMBL/GenBank/DDBJ whole genome shotgun (WGS) entry which is preliminary data.</text>
</comment>